<feature type="compositionally biased region" description="Basic and acidic residues" evidence="1">
    <location>
        <begin position="302"/>
        <end position="323"/>
    </location>
</feature>
<evidence type="ECO:0000313" key="3">
    <source>
        <dbReference type="EMBL" id="CAH0769322.1"/>
    </source>
</evidence>
<feature type="compositionally biased region" description="Acidic residues" evidence="1">
    <location>
        <begin position="472"/>
        <end position="481"/>
    </location>
</feature>
<dbReference type="Gene3D" id="2.30.29.30">
    <property type="entry name" value="Pleckstrin-homology domain (PH domain)/Phosphotyrosine-binding domain (PTB)"/>
    <property type="match status" value="1"/>
</dbReference>
<evidence type="ECO:0000256" key="1">
    <source>
        <dbReference type="SAM" id="MobiDB-lite"/>
    </source>
</evidence>
<feature type="compositionally biased region" description="Basic and acidic residues" evidence="1">
    <location>
        <begin position="342"/>
        <end position="351"/>
    </location>
</feature>
<feature type="compositionally biased region" description="Low complexity" evidence="1">
    <location>
        <begin position="672"/>
        <end position="687"/>
    </location>
</feature>
<feature type="domain" description="PID" evidence="2">
    <location>
        <begin position="35"/>
        <end position="167"/>
    </location>
</feature>
<feature type="region of interest" description="Disordered" evidence="1">
    <location>
        <begin position="283"/>
        <end position="323"/>
    </location>
</feature>
<feature type="compositionally biased region" description="Acidic residues" evidence="1">
    <location>
        <begin position="352"/>
        <end position="372"/>
    </location>
</feature>
<organism evidence="3 4">
    <name type="scientific">Bemisia tabaci</name>
    <name type="common">Sweetpotato whitefly</name>
    <name type="synonym">Aleurodes tabaci</name>
    <dbReference type="NCBI Taxonomy" id="7038"/>
    <lineage>
        <taxon>Eukaryota</taxon>
        <taxon>Metazoa</taxon>
        <taxon>Ecdysozoa</taxon>
        <taxon>Arthropoda</taxon>
        <taxon>Hexapoda</taxon>
        <taxon>Insecta</taxon>
        <taxon>Pterygota</taxon>
        <taxon>Neoptera</taxon>
        <taxon>Paraneoptera</taxon>
        <taxon>Hemiptera</taxon>
        <taxon>Sternorrhyncha</taxon>
        <taxon>Aleyrodoidea</taxon>
        <taxon>Aleyrodidae</taxon>
        <taxon>Aleyrodinae</taxon>
        <taxon>Bemisia</taxon>
    </lineage>
</organism>
<name>A0A9P0CE14_BEMTA</name>
<dbReference type="KEGG" id="btab:109030630"/>
<reference evidence="3" key="1">
    <citation type="submission" date="2021-12" db="EMBL/GenBank/DDBJ databases">
        <authorList>
            <person name="King R."/>
        </authorList>
    </citation>
    <scope>NUCLEOTIDE SEQUENCE</scope>
</reference>
<dbReference type="InterPro" id="IPR011993">
    <property type="entry name" value="PH-like_dom_sf"/>
</dbReference>
<feature type="compositionally biased region" description="Basic and acidic residues" evidence="1">
    <location>
        <begin position="648"/>
        <end position="663"/>
    </location>
</feature>
<protein>
    <recommendedName>
        <fullName evidence="2">PID domain-containing protein</fullName>
    </recommendedName>
</protein>
<evidence type="ECO:0000259" key="2">
    <source>
        <dbReference type="SMART" id="SM00462"/>
    </source>
</evidence>
<dbReference type="CDD" id="cd01214">
    <property type="entry name" value="PTB_FAM43A"/>
    <property type="match status" value="1"/>
</dbReference>
<dbReference type="Pfam" id="PF14719">
    <property type="entry name" value="PID_2"/>
    <property type="match status" value="1"/>
</dbReference>
<keyword evidence="4" id="KW-1185">Reference proteome</keyword>
<feature type="compositionally biased region" description="Basic and acidic residues" evidence="1">
    <location>
        <begin position="501"/>
        <end position="533"/>
    </location>
</feature>
<dbReference type="InterPro" id="IPR033930">
    <property type="entry name" value="FAM43A/B_PTB"/>
</dbReference>
<dbReference type="InterPro" id="IPR006020">
    <property type="entry name" value="PTB/PI_dom"/>
</dbReference>
<feature type="compositionally biased region" description="Polar residues" evidence="1">
    <location>
        <begin position="571"/>
        <end position="583"/>
    </location>
</feature>
<dbReference type="PANTHER" id="PTHR11232">
    <property type="entry name" value="PHOSPHOTYROSINE INTERACTION DOMAIN-CONTAINING FAMILY MEMBER"/>
    <property type="match status" value="1"/>
</dbReference>
<dbReference type="Proteomes" id="UP001152759">
    <property type="component" value="Chromosome 3"/>
</dbReference>
<feature type="region of interest" description="Disordered" evidence="1">
    <location>
        <begin position="647"/>
        <end position="735"/>
    </location>
</feature>
<gene>
    <name evidence="3" type="ORF">BEMITA_LOCUS6340</name>
</gene>
<accession>A0A9P0CE14</accession>
<dbReference type="InterPro" id="IPR051133">
    <property type="entry name" value="Adapter_Engulfment-Domain"/>
</dbReference>
<evidence type="ECO:0000313" key="4">
    <source>
        <dbReference type="Proteomes" id="UP001152759"/>
    </source>
</evidence>
<sequence>MMEVETKEDFRERTLRTVKRGLRKLCRRNSVTITEYDPSYKVTYLGNVLTGWAKGEACVDKPLSTLWRNYQTTSKPDTQMKITVTQSGLKAVTKEHGLTEYWSHRISFCTAPTTLPKVFCWVYRHEGRKLKPELRCHAVLCSKDSIARRMASELQRRLVQALIEFKRDKISRQNARLSLANSVYDNPSLPRRKILLSTGTHNYKPPLERSKSAPKLMAIEENLEEEEEPATKCDRLPFLRPTPQIKPCIRPDRHLKRHATEGRFGANKLGGLLQVTFKNIPVTRDKSPRSVKAVSDPGPARSRSDSDSESVSPDKNELSNGELDRIVNENVIKILSETSAKSTKEPAIERISEEDEGEGEVEEDATSETLTEVEENPFGADEHVTVPIPADELTDFDEGSVTDEGETEEDFEKRMKELNKWNRLLLTQRSNSITSDISLSSLEDCGSDAGCILERPDMFSTEDSSNYASETEWSEAPEESGLESIGSDISCTMTQRVLGPLREEEPIVDKPSSVEKDPSETEMSHVYEARNESDMPPQFETSPPTYQTNELIDYRTATSLEENPPSYEEAVQQSITGAPTKFNSLVRDRKRMFERETQNGDCGKQGGGSQRDGEIKRSFFINNRRKIFEQVETGEFKGFAGLGNLKRKMSEESAKGEDKKLDTYPDEDSTPSLQSISSGSDSSVLKSGEANMNGYDLHSISSSEDSDESGFVESLTADDPLNKNDDKSRDLPHHQLMKSCILTSKTRCVEV</sequence>
<feature type="region of interest" description="Disordered" evidence="1">
    <location>
        <begin position="456"/>
        <end position="545"/>
    </location>
</feature>
<feature type="compositionally biased region" description="Polar residues" evidence="1">
    <location>
        <begin position="461"/>
        <end position="471"/>
    </location>
</feature>
<feature type="compositionally biased region" description="Basic and acidic residues" evidence="1">
    <location>
        <begin position="720"/>
        <end position="733"/>
    </location>
</feature>
<dbReference type="SUPFAM" id="SSF50729">
    <property type="entry name" value="PH domain-like"/>
    <property type="match status" value="1"/>
</dbReference>
<dbReference type="AlphaFoldDB" id="A0A9P0CE14"/>
<dbReference type="EMBL" id="OU963864">
    <property type="protein sequence ID" value="CAH0769322.1"/>
    <property type="molecule type" value="Genomic_DNA"/>
</dbReference>
<proteinExistence type="predicted"/>
<feature type="region of interest" description="Disordered" evidence="1">
    <location>
        <begin position="338"/>
        <end position="372"/>
    </location>
</feature>
<dbReference type="SMART" id="SM00462">
    <property type="entry name" value="PTB"/>
    <property type="match status" value="1"/>
</dbReference>
<dbReference type="PANTHER" id="PTHR11232:SF2">
    <property type="entry name" value="FI05246P"/>
    <property type="match status" value="1"/>
</dbReference>
<feature type="region of interest" description="Disordered" evidence="1">
    <location>
        <begin position="562"/>
        <end position="617"/>
    </location>
</feature>